<dbReference type="InterPro" id="IPR000524">
    <property type="entry name" value="Tscrpt_reg_HTH_GntR"/>
</dbReference>
<organism evidence="5 6">
    <name type="scientific">Cupriavidus numazuensis</name>
    <dbReference type="NCBI Taxonomy" id="221992"/>
    <lineage>
        <taxon>Bacteria</taxon>
        <taxon>Pseudomonadati</taxon>
        <taxon>Pseudomonadota</taxon>
        <taxon>Betaproteobacteria</taxon>
        <taxon>Burkholderiales</taxon>
        <taxon>Burkholderiaceae</taxon>
        <taxon>Cupriavidus</taxon>
    </lineage>
</organism>
<dbReference type="PROSITE" id="PS50949">
    <property type="entry name" value="HTH_GNTR"/>
    <property type="match status" value="1"/>
</dbReference>
<dbReference type="InterPro" id="IPR050679">
    <property type="entry name" value="Bact_HTH_transcr_reg"/>
</dbReference>
<evidence type="ECO:0000256" key="1">
    <source>
        <dbReference type="ARBA" id="ARBA00023015"/>
    </source>
</evidence>
<sequence>MQDNDPLPSTATAVGVSRYGRIAAQLQRKIVDGEWPPGAAIPAESTLATEFGTALGTIRQAIAVLVQEGLLERVQGKGTFVRNGLTGASMMRFFRFRADAGAPVVAIPRSEILSCRAVRLEKSIAALFGLDTGARGLAISRRRWLDDKPRLLESIWLPLPRCEPLQRLPKAEWGDLLYPLLASQCGITIHRAVDEVTFRTLDADQAELLELPDGHPCALVTRRAYDLQGNCAEYRLTQGDAYAFRYQADIR</sequence>
<feature type="domain" description="HTH gntR-type" evidence="4">
    <location>
        <begin position="16"/>
        <end position="84"/>
    </location>
</feature>
<dbReference type="Gene3D" id="3.40.1410.10">
    <property type="entry name" value="Chorismate lyase-like"/>
    <property type="match status" value="1"/>
</dbReference>
<dbReference type="Gene3D" id="1.10.10.10">
    <property type="entry name" value="Winged helix-like DNA-binding domain superfamily/Winged helix DNA-binding domain"/>
    <property type="match status" value="1"/>
</dbReference>
<dbReference type="CDD" id="cd07377">
    <property type="entry name" value="WHTH_GntR"/>
    <property type="match status" value="1"/>
</dbReference>
<dbReference type="EMBL" id="CAJPVI010000022">
    <property type="protein sequence ID" value="CAG2150412.1"/>
    <property type="molecule type" value="Genomic_DNA"/>
</dbReference>
<accession>A0ABM8TJI1</accession>
<dbReference type="RefSeq" id="WP_211954750.1">
    <property type="nucleotide sequence ID" value="NZ_CAJPVI010000022.1"/>
</dbReference>
<keyword evidence="6" id="KW-1185">Reference proteome</keyword>
<dbReference type="InterPro" id="IPR036388">
    <property type="entry name" value="WH-like_DNA-bd_sf"/>
</dbReference>
<dbReference type="SUPFAM" id="SSF46785">
    <property type="entry name" value="Winged helix' DNA-binding domain"/>
    <property type="match status" value="1"/>
</dbReference>
<dbReference type="SMART" id="SM00345">
    <property type="entry name" value="HTH_GNTR"/>
    <property type="match status" value="1"/>
</dbReference>
<evidence type="ECO:0000313" key="6">
    <source>
        <dbReference type="Proteomes" id="UP000672657"/>
    </source>
</evidence>
<dbReference type="Proteomes" id="UP000672657">
    <property type="component" value="Unassembled WGS sequence"/>
</dbReference>
<dbReference type="Pfam" id="PF00392">
    <property type="entry name" value="GntR"/>
    <property type="match status" value="1"/>
</dbReference>
<proteinExistence type="predicted"/>
<name>A0ABM8TJI1_9BURK</name>
<dbReference type="SMART" id="SM00866">
    <property type="entry name" value="UTRA"/>
    <property type="match status" value="1"/>
</dbReference>
<dbReference type="PANTHER" id="PTHR44846:SF1">
    <property type="entry name" value="MANNOSYL-D-GLYCERATE TRANSPORT_METABOLISM SYSTEM REPRESSOR MNGR-RELATED"/>
    <property type="match status" value="1"/>
</dbReference>
<evidence type="ECO:0000256" key="3">
    <source>
        <dbReference type="ARBA" id="ARBA00023163"/>
    </source>
</evidence>
<dbReference type="InterPro" id="IPR011663">
    <property type="entry name" value="UTRA"/>
</dbReference>
<dbReference type="InterPro" id="IPR036390">
    <property type="entry name" value="WH_DNA-bd_sf"/>
</dbReference>
<gene>
    <name evidence="5" type="primary">nagR_7</name>
    <name evidence="5" type="ORF">LMG26411_03739</name>
</gene>
<keyword evidence="2" id="KW-0238">DNA-binding</keyword>
<keyword evidence="1" id="KW-0805">Transcription regulation</keyword>
<protein>
    <submittedName>
        <fullName evidence="5">HTH-type transcriptional repressor NagR</fullName>
    </submittedName>
</protein>
<dbReference type="InterPro" id="IPR028978">
    <property type="entry name" value="Chorismate_lyase_/UTRA_dom_sf"/>
</dbReference>
<evidence type="ECO:0000256" key="2">
    <source>
        <dbReference type="ARBA" id="ARBA00023125"/>
    </source>
</evidence>
<dbReference type="SUPFAM" id="SSF64288">
    <property type="entry name" value="Chorismate lyase-like"/>
    <property type="match status" value="1"/>
</dbReference>
<dbReference type="PANTHER" id="PTHR44846">
    <property type="entry name" value="MANNOSYL-D-GLYCERATE TRANSPORT/METABOLISM SYSTEM REPRESSOR MNGR-RELATED"/>
    <property type="match status" value="1"/>
</dbReference>
<comment type="caution">
    <text evidence="5">The sequence shown here is derived from an EMBL/GenBank/DDBJ whole genome shotgun (WGS) entry which is preliminary data.</text>
</comment>
<keyword evidence="3" id="KW-0804">Transcription</keyword>
<reference evidence="5 6" key="1">
    <citation type="submission" date="2021-03" db="EMBL/GenBank/DDBJ databases">
        <authorList>
            <person name="Peeters C."/>
        </authorList>
    </citation>
    <scope>NUCLEOTIDE SEQUENCE [LARGE SCALE GENOMIC DNA]</scope>
    <source>
        <strain evidence="5 6">LMG 26411</strain>
    </source>
</reference>
<dbReference type="Pfam" id="PF07702">
    <property type="entry name" value="UTRA"/>
    <property type="match status" value="1"/>
</dbReference>
<evidence type="ECO:0000259" key="4">
    <source>
        <dbReference type="PROSITE" id="PS50949"/>
    </source>
</evidence>
<evidence type="ECO:0000313" key="5">
    <source>
        <dbReference type="EMBL" id="CAG2150412.1"/>
    </source>
</evidence>